<keyword evidence="1" id="KW-0378">Hydrolase</keyword>
<dbReference type="AlphaFoldDB" id="A0A7W7QHZ2"/>
<dbReference type="GO" id="GO:0016787">
    <property type="term" value="F:hydrolase activity"/>
    <property type="evidence" value="ECO:0007669"/>
    <property type="project" value="UniProtKB-KW"/>
</dbReference>
<dbReference type="Gene3D" id="3.40.50.1820">
    <property type="entry name" value="alpha/beta hydrolase"/>
    <property type="match status" value="1"/>
</dbReference>
<accession>A0A7W7QHZ2</accession>
<reference evidence="4 5" key="1">
    <citation type="submission" date="2020-08" db="EMBL/GenBank/DDBJ databases">
        <title>Genomic Encyclopedia of Type Strains, Phase III (KMG-III): the genomes of soil and plant-associated and newly described type strains.</title>
        <authorList>
            <person name="Whitman W."/>
        </authorList>
    </citation>
    <scope>NUCLEOTIDE SEQUENCE [LARGE SCALE GENOMIC DNA]</scope>
    <source>
        <strain evidence="4 5">CECT 8840</strain>
    </source>
</reference>
<dbReference type="PANTHER" id="PTHR48081">
    <property type="entry name" value="AB HYDROLASE SUPERFAMILY PROTEIN C4A8.06C"/>
    <property type="match status" value="1"/>
</dbReference>
<dbReference type="RefSeq" id="WP_184712549.1">
    <property type="nucleotide sequence ID" value="NZ_JACHJP010000001.1"/>
</dbReference>
<dbReference type="Pfam" id="PF12697">
    <property type="entry name" value="Abhydrolase_6"/>
    <property type="match status" value="1"/>
</dbReference>
<dbReference type="PANTHER" id="PTHR48081:SF33">
    <property type="entry name" value="KYNURENINE FORMAMIDASE"/>
    <property type="match status" value="1"/>
</dbReference>
<evidence type="ECO:0000256" key="1">
    <source>
        <dbReference type="ARBA" id="ARBA00022801"/>
    </source>
</evidence>
<evidence type="ECO:0000313" key="4">
    <source>
        <dbReference type="EMBL" id="MBB4913823.1"/>
    </source>
</evidence>
<comment type="caution">
    <text evidence="4">The sequence shown here is derived from an EMBL/GenBank/DDBJ whole genome shotgun (WGS) entry which is preliminary data.</text>
</comment>
<dbReference type="Proteomes" id="UP000552644">
    <property type="component" value="Unassembled WGS sequence"/>
</dbReference>
<sequence>MTEDRAVLERAAPGPDETVEYGPAPDQVTDLWHGTGPTVALVHGGFWRPEYDRLHLRPMANALREAGWNVAVVEYRREPGHPDAAVEDVRTALAALGPAVVAGHSAGGHLALLASPEEAGVLALAPVADLGLAHRLDLDEGAVADFLGGPPDGRPDLDPVRLDARPGRVTIVHGTEDGRVPVEVSESYVAARPEVSLVRLPGAGHFVVIDPESDVWSIVLRELAALVR</sequence>
<protein>
    <submittedName>
        <fullName evidence="4">Acetyl esterase/lipase</fullName>
    </submittedName>
</protein>
<proteinExistence type="predicted"/>
<feature type="region of interest" description="Disordered" evidence="2">
    <location>
        <begin position="1"/>
        <end position="24"/>
    </location>
</feature>
<dbReference type="InterPro" id="IPR000073">
    <property type="entry name" value="AB_hydrolase_1"/>
</dbReference>
<evidence type="ECO:0000313" key="5">
    <source>
        <dbReference type="Proteomes" id="UP000552644"/>
    </source>
</evidence>
<evidence type="ECO:0000259" key="3">
    <source>
        <dbReference type="Pfam" id="PF12697"/>
    </source>
</evidence>
<keyword evidence="5" id="KW-1185">Reference proteome</keyword>
<feature type="domain" description="AB hydrolase-1" evidence="3">
    <location>
        <begin position="41"/>
        <end position="140"/>
    </location>
</feature>
<name>A0A7W7QHZ2_9ACTN</name>
<evidence type="ECO:0000256" key="2">
    <source>
        <dbReference type="SAM" id="MobiDB-lite"/>
    </source>
</evidence>
<dbReference type="SUPFAM" id="SSF53474">
    <property type="entry name" value="alpha/beta-Hydrolases"/>
    <property type="match status" value="1"/>
</dbReference>
<gene>
    <name evidence="4" type="ORF">FHS44_000895</name>
</gene>
<dbReference type="InterPro" id="IPR029058">
    <property type="entry name" value="AB_hydrolase_fold"/>
</dbReference>
<dbReference type="EMBL" id="JACHJP010000001">
    <property type="protein sequence ID" value="MBB4913823.1"/>
    <property type="molecule type" value="Genomic_DNA"/>
</dbReference>
<organism evidence="4 5">
    <name type="scientific">Streptosporangium saharense</name>
    <dbReference type="NCBI Taxonomy" id="1706840"/>
    <lineage>
        <taxon>Bacteria</taxon>
        <taxon>Bacillati</taxon>
        <taxon>Actinomycetota</taxon>
        <taxon>Actinomycetes</taxon>
        <taxon>Streptosporangiales</taxon>
        <taxon>Streptosporangiaceae</taxon>
        <taxon>Streptosporangium</taxon>
    </lineage>
</organism>
<dbReference type="InterPro" id="IPR050300">
    <property type="entry name" value="GDXG_lipolytic_enzyme"/>
</dbReference>